<dbReference type="InterPro" id="IPR027417">
    <property type="entry name" value="P-loop_NTPase"/>
</dbReference>
<evidence type="ECO:0000256" key="16">
    <source>
        <dbReference type="RuleBase" id="RU362098"/>
    </source>
</evidence>
<feature type="transmembrane region" description="Helical" evidence="16">
    <location>
        <begin position="748"/>
        <end position="768"/>
    </location>
</feature>
<comment type="function">
    <text evidence="16">Probable transporter of a GTP-driven Fe(2+) uptake system.</text>
</comment>
<reference evidence="19 20" key="2">
    <citation type="journal article" date="2011" name="Stand. Genomic Sci.">
        <title>Complete genome sequence of Isosphaera pallida type strain (IS1B).</title>
        <authorList>
            <consortium name="US DOE Joint Genome Institute (JGI-PGF)"/>
            <person name="Goker M."/>
            <person name="Cleland D."/>
            <person name="Saunders E."/>
            <person name="Lapidus A."/>
            <person name="Nolan M."/>
            <person name="Lucas S."/>
            <person name="Hammon N."/>
            <person name="Deshpande S."/>
            <person name="Cheng J.F."/>
            <person name="Tapia R."/>
            <person name="Han C."/>
            <person name="Goodwin L."/>
            <person name="Pitluck S."/>
            <person name="Liolios K."/>
            <person name="Pagani I."/>
            <person name="Ivanova N."/>
            <person name="Mavromatis K."/>
            <person name="Pati A."/>
            <person name="Chen A."/>
            <person name="Palaniappan K."/>
            <person name="Land M."/>
            <person name="Hauser L."/>
            <person name="Chang Y.J."/>
            <person name="Jeffries C.D."/>
            <person name="Detter J.C."/>
            <person name="Beck B."/>
            <person name="Woyke T."/>
            <person name="Bristow J."/>
            <person name="Eisen J.A."/>
            <person name="Markowitz V."/>
            <person name="Hugenholtz P."/>
            <person name="Kyrpides N.C."/>
            <person name="Klenk H.P."/>
        </authorList>
    </citation>
    <scope>NUCLEOTIDE SEQUENCE [LARGE SCALE GENOMIC DNA]</scope>
    <source>
        <strain evidence="20">ATCC 43644 / DSM 9630 / IS1B</strain>
    </source>
</reference>
<keyword evidence="4 16" id="KW-0410">Iron transport</keyword>
<comment type="similarity">
    <text evidence="16">Belongs to the TRAFAC class TrmE-Era-EngA-EngB-Septin-like GTPase superfamily. FeoB GTPase (TC 9.A.8) family.</text>
</comment>
<evidence type="ECO:0000256" key="12">
    <source>
        <dbReference type="ARBA" id="ARBA00023136"/>
    </source>
</evidence>
<evidence type="ECO:0000259" key="18">
    <source>
        <dbReference type="PROSITE" id="PS51711"/>
    </source>
</evidence>
<evidence type="ECO:0000256" key="5">
    <source>
        <dbReference type="ARBA" id="ARBA00022519"/>
    </source>
</evidence>
<feature type="transmembrane region" description="Helical" evidence="16">
    <location>
        <begin position="464"/>
        <end position="490"/>
    </location>
</feature>
<evidence type="ECO:0000256" key="8">
    <source>
        <dbReference type="ARBA" id="ARBA00022989"/>
    </source>
</evidence>
<evidence type="ECO:0000256" key="10">
    <source>
        <dbReference type="ARBA" id="ARBA00023065"/>
    </source>
</evidence>
<comment type="subcellular location">
    <subcellularLocation>
        <location evidence="1 16">Cell inner membrane</location>
        <topology evidence="1 16">Multi-pass membrane protein</topology>
    </subcellularLocation>
</comment>
<feature type="binding site" evidence="15">
    <location>
        <position position="47"/>
    </location>
    <ligand>
        <name>Mg(2+)</name>
        <dbReference type="ChEBI" id="CHEBI:18420"/>
        <label>2</label>
    </ligand>
</feature>
<keyword evidence="8 16" id="KW-1133">Transmembrane helix</keyword>
<dbReference type="GO" id="GO:0005886">
    <property type="term" value="C:plasma membrane"/>
    <property type="evidence" value="ECO:0007669"/>
    <property type="project" value="UniProtKB-SubCell"/>
</dbReference>
<keyword evidence="10" id="KW-0406">Ion transport</keyword>
<keyword evidence="9 16" id="KW-0408">Iron</keyword>
<dbReference type="Pfam" id="PF07670">
    <property type="entry name" value="Gate"/>
    <property type="match status" value="2"/>
</dbReference>
<comment type="caution">
    <text evidence="16">Lacks conserved residue(s) required for the propagation of feature annotation.</text>
</comment>
<keyword evidence="20" id="KW-1185">Reference proteome</keyword>
<dbReference type="Pfam" id="PF07664">
    <property type="entry name" value="FeoB_C"/>
    <property type="match status" value="1"/>
</dbReference>
<feature type="transmembrane region" description="Helical" evidence="16">
    <location>
        <begin position="560"/>
        <end position="581"/>
    </location>
</feature>
<evidence type="ECO:0000256" key="14">
    <source>
        <dbReference type="PIRSR" id="PIRSR603373-1"/>
    </source>
</evidence>
<evidence type="ECO:0000256" key="3">
    <source>
        <dbReference type="ARBA" id="ARBA00022475"/>
    </source>
</evidence>
<keyword evidence="3" id="KW-1003">Cell membrane</keyword>
<evidence type="ECO:0000256" key="4">
    <source>
        <dbReference type="ARBA" id="ARBA00022496"/>
    </source>
</evidence>
<dbReference type="PANTHER" id="PTHR43185:SF1">
    <property type="entry name" value="FE(2+) TRANSPORTER FEOB"/>
    <property type="match status" value="1"/>
</dbReference>
<keyword evidence="12 16" id="KW-0472">Membrane</keyword>
<feature type="transmembrane region" description="Helical" evidence="16">
    <location>
        <begin position="715"/>
        <end position="736"/>
    </location>
</feature>
<feature type="binding site" evidence="14">
    <location>
        <begin position="79"/>
        <end position="82"/>
    </location>
    <ligand>
        <name>GTP</name>
        <dbReference type="ChEBI" id="CHEBI:37565"/>
        <label>1</label>
    </ligand>
</feature>
<evidence type="ECO:0000256" key="2">
    <source>
        <dbReference type="ARBA" id="ARBA00022448"/>
    </source>
</evidence>
<name>E8R212_ISOPI</name>
<feature type="binding site" evidence="14">
    <location>
        <begin position="144"/>
        <end position="147"/>
    </location>
    <ligand>
        <name>GTP</name>
        <dbReference type="ChEBI" id="CHEBI:37565"/>
        <label>1</label>
    </ligand>
</feature>
<evidence type="ECO:0000256" key="15">
    <source>
        <dbReference type="PIRSR" id="PIRSR603373-2"/>
    </source>
</evidence>
<keyword evidence="15" id="KW-0460">Magnesium</keyword>
<dbReference type="InterPro" id="IPR030389">
    <property type="entry name" value="G_FEOB_dom"/>
</dbReference>
<reference key="1">
    <citation type="submission" date="2010-11" db="EMBL/GenBank/DDBJ databases">
        <title>The complete sequence of chromosome of Isophaera pallida ATCC 43644.</title>
        <authorList>
            <consortium name="US DOE Joint Genome Institute (JGI-PGF)"/>
            <person name="Lucas S."/>
            <person name="Copeland A."/>
            <person name="Lapidus A."/>
            <person name="Bruce D."/>
            <person name="Goodwin L."/>
            <person name="Pitluck S."/>
            <person name="Kyrpides N."/>
            <person name="Mavromatis K."/>
            <person name="Pagani I."/>
            <person name="Ivanova N."/>
            <person name="Saunders E."/>
            <person name="Brettin T."/>
            <person name="Detter J.C."/>
            <person name="Han C."/>
            <person name="Tapia R."/>
            <person name="Land M."/>
            <person name="Hauser L."/>
            <person name="Markowitz V."/>
            <person name="Cheng J.-F."/>
            <person name="Hugenholtz P."/>
            <person name="Woyke T."/>
            <person name="Wu D."/>
            <person name="Eisen J.A."/>
        </authorList>
    </citation>
    <scope>NUCLEOTIDE SEQUENCE</scope>
    <source>
        <strain>ATCC 43644</strain>
    </source>
</reference>
<feature type="transmembrane region" description="Helical" evidence="16">
    <location>
        <begin position="502"/>
        <end position="522"/>
    </location>
</feature>
<accession>E8R212</accession>
<dbReference type="STRING" id="575540.Isop_1863"/>
<dbReference type="SUPFAM" id="SSF52540">
    <property type="entry name" value="P-loop containing nucleoside triphosphate hydrolases"/>
    <property type="match status" value="1"/>
</dbReference>
<evidence type="ECO:0000256" key="11">
    <source>
        <dbReference type="ARBA" id="ARBA00023134"/>
    </source>
</evidence>
<keyword evidence="11 14" id="KW-0342">GTP-binding</keyword>
<feature type="region of interest" description="Disordered" evidence="17">
    <location>
        <begin position="1"/>
        <end position="20"/>
    </location>
</feature>
<dbReference type="AlphaFoldDB" id="E8R212"/>
<dbReference type="PROSITE" id="PS51711">
    <property type="entry name" value="G_FEOB"/>
    <property type="match status" value="1"/>
</dbReference>
<evidence type="ECO:0000313" key="20">
    <source>
        <dbReference type="Proteomes" id="UP000008631"/>
    </source>
</evidence>
<protein>
    <recommendedName>
        <fullName evidence="13 16">Ferrous iron transport protein B</fullName>
    </recommendedName>
</protein>
<sequence length="774" mass="84349">MNSTTTPTSSMGSPARSGIPLRTRPLSIALVGNPNTGKSTLFNALAGTRQKVGNYPGVTVEKKTGKTRLADGREVELIDLPGTYSLAPRSPDEMVAVDVLLGREPGEPRPDLVICILDASNLARNLYLFSQVRELGLPVVVALNMIDLAQRRGIGVEIAELERRLGVPVVAIQANKGKGIDALKARLATALDHRDTQATALPPLEVLPTEVRAEVEGVVRALDQVGHPLPRYLAERLLLDPHGQVQRELLEQGEPLAGVLEQVHQARERLKQVGKPVPAIEAMARYEWIGRVLDGVVVSTTPASEPPADAQTTAKVDWSDRLDRVLTHRVWGSLVFLLLMAVMFYAIFQFAVVPMDAIDSGFAWLGDRFEESLPDGALKGLAIDGVLGGVGGVVVFLPQIMILFMFLTILEDCGYLARAAYLADRLLKAIGLSGKSFIPLLSAHACAIPAVMASRVIEERRDRLATILVTPLMSCSARLPVYFLMAGAFLPREGWNGWLQPLAIFSMYAIGWGVAIAAALIFKRSLLKGPTPPFVMELPTYKWPSPVHVVRRMIEEGLRFLRRAGTLILAVSIVVWALLYFPRDAATVEAAYRTEIAMLEQALETLPENDPQRASLQERREELDTIIEGDYQRSSVLGRFGRAIEPVVKPLGWDWRIGVAALASFPAREVVVGVLGVMFDAGEVDAGDEVERVRLGESLRQAQWPDGSPLFTVPVALSIMVFFALCSQCAATLVVIRKETGGWKWAGLTFAYMTGLAYLGALITYQVGTYGFGG</sequence>
<feature type="transmembrane region" description="Helical" evidence="16">
    <location>
        <begin position="330"/>
        <end position="348"/>
    </location>
</feature>
<evidence type="ECO:0000313" key="19">
    <source>
        <dbReference type="EMBL" id="ADV62444.1"/>
    </source>
</evidence>
<evidence type="ECO:0000256" key="9">
    <source>
        <dbReference type="ARBA" id="ARBA00023004"/>
    </source>
</evidence>
<dbReference type="GO" id="GO:0015093">
    <property type="term" value="F:ferrous iron transmembrane transporter activity"/>
    <property type="evidence" value="ECO:0007669"/>
    <property type="project" value="UniProtKB-UniRule"/>
</dbReference>
<keyword evidence="15" id="KW-0479">Metal-binding</keyword>
<keyword evidence="2 16" id="KW-0813">Transport</keyword>
<dbReference type="InterPro" id="IPR050860">
    <property type="entry name" value="FeoB_GTPase"/>
</dbReference>
<feature type="compositionally biased region" description="Low complexity" evidence="17">
    <location>
        <begin position="1"/>
        <end position="14"/>
    </location>
</feature>
<dbReference type="HOGENOM" id="CLU_013350_3_0_0"/>
<gene>
    <name evidence="19" type="ordered locus">Isop_1863</name>
</gene>
<dbReference type="Gene3D" id="3.40.50.300">
    <property type="entry name" value="P-loop containing nucleotide triphosphate hydrolases"/>
    <property type="match status" value="1"/>
</dbReference>
<keyword evidence="7 14" id="KW-0547">Nucleotide-binding</keyword>
<dbReference type="NCBIfam" id="TIGR00437">
    <property type="entry name" value="feoB"/>
    <property type="match status" value="1"/>
</dbReference>
<feature type="binding site" evidence="14">
    <location>
        <begin position="32"/>
        <end position="39"/>
    </location>
    <ligand>
        <name>GTP</name>
        <dbReference type="ChEBI" id="CHEBI:37565"/>
        <label>1</label>
    </ligand>
</feature>
<evidence type="ECO:0000256" key="1">
    <source>
        <dbReference type="ARBA" id="ARBA00004429"/>
    </source>
</evidence>
<evidence type="ECO:0000256" key="13">
    <source>
        <dbReference type="NCBIfam" id="TIGR00437"/>
    </source>
</evidence>
<keyword evidence="5" id="KW-0997">Cell inner membrane</keyword>
<dbReference type="Proteomes" id="UP000008631">
    <property type="component" value="Chromosome"/>
</dbReference>
<dbReference type="CDD" id="cd01879">
    <property type="entry name" value="FeoB"/>
    <property type="match status" value="1"/>
</dbReference>
<dbReference type="EMBL" id="CP002353">
    <property type="protein sequence ID" value="ADV62444.1"/>
    <property type="molecule type" value="Genomic_DNA"/>
</dbReference>
<keyword evidence="6 16" id="KW-0812">Transmembrane</keyword>
<evidence type="ECO:0000256" key="17">
    <source>
        <dbReference type="SAM" id="MobiDB-lite"/>
    </source>
</evidence>
<evidence type="ECO:0000256" key="6">
    <source>
        <dbReference type="ARBA" id="ARBA00022692"/>
    </source>
</evidence>
<dbReference type="InterPro" id="IPR003373">
    <property type="entry name" value="Fe2_transport_prot-B"/>
</dbReference>
<dbReference type="InterPro" id="IPR005225">
    <property type="entry name" value="Small_GTP-bd"/>
</dbReference>
<feature type="binding site" evidence="14">
    <location>
        <begin position="57"/>
        <end position="61"/>
    </location>
    <ligand>
        <name>GTP</name>
        <dbReference type="ChEBI" id="CHEBI:37565"/>
        <label>1</label>
    </ligand>
</feature>
<evidence type="ECO:0000256" key="7">
    <source>
        <dbReference type="ARBA" id="ARBA00022741"/>
    </source>
</evidence>
<feature type="binding site" evidence="15">
    <location>
        <position position="43"/>
    </location>
    <ligand>
        <name>Mg(2+)</name>
        <dbReference type="ChEBI" id="CHEBI:18420"/>
        <label>2</label>
    </ligand>
</feature>
<dbReference type="eggNOG" id="COG0370">
    <property type="taxonomic scope" value="Bacteria"/>
</dbReference>
<dbReference type="InterPro" id="IPR006073">
    <property type="entry name" value="GTP-bd"/>
</dbReference>
<dbReference type="InParanoid" id="E8R212"/>
<dbReference type="InterPro" id="IPR011640">
    <property type="entry name" value="Fe2_transport_prot_B_C"/>
</dbReference>
<feature type="binding site" evidence="15">
    <location>
        <position position="44"/>
    </location>
    <ligand>
        <name>Mg(2+)</name>
        <dbReference type="ChEBI" id="CHEBI:18420"/>
        <label>2</label>
    </ligand>
</feature>
<dbReference type="GO" id="GO:0005525">
    <property type="term" value="F:GTP binding"/>
    <property type="evidence" value="ECO:0007669"/>
    <property type="project" value="UniProtKB-KW"/>
</dbReference>
<dbReference type="InterPro" id="IPR011642">
    <property type="entry name" value="Gate_dom"/>
</dbReference>
<dbReference type="KEGG" id="ipa:Isop_1863"/>
<dbReference type="FunCoup" id="E8R212">
    <property type="interactions" value="137"/>
</dbReference>
<proteinExistence type="inferred from homology"/>
<dbReference type="Pfam" id="PF02421">
    <property type="entry name" value="FeoB_N"/>
    <property type="match status" value="1"/>
</dbReference>
<organism evidence="19 20">
    <name type="scientific">Isosphaera pallida (strain ATCC 43644 / DSM 9630 / IS1B)</name>
    <dbReference type="NCBI Taxonomy" id="575540"/>
    <lineage>
        <taxon>Bacteria</taxon>
        <taxon>Pseudomonadati</taxon>
        <taxon>Planctomycetota</taxon>
        <taxon>Planctomycetia</taxon>
        <taxon>Isosphaerales</taxon>
        <taxon>Isosphaeraceae</taxon>
        <taxon>Isosphaera</taxon>
    </lineage>
</organism>
<dbReference type="GO" id="GO:0046872">
    <property type="term" value="F:metal ion binding"/>
    <property type="evidence" value="ECO:0007669"/>
    <property type="project" value="UniProtKB-KW"/>
</dbReference>
<feature type="domain" description="FeoB-type G" evidence="18">
    <location>
        <begin position="25"/>
        <end position="193"/>
    </location>
</feature>
<dbReference type="FunFam" id="3.40.50.300:FF:000426">
    <property type="entry name" value="Ferrous iron transport protein B"/>
    <property type="match status" value="1"/>
</dbReference>
<dbReference type="NCBIfam" id="TIGR00231">
    <property type="entry name" value="small_GTP"/>
    <property type="match status" value="1"/>
</dbReference>
<dbReference type="PRINTS" id="PR00326">
    <property type="entry name" value="GTP1OBG"/>
</dbReference>
<dbReference type="PANTHER" id="PTHR43185">
    <property type="entry name" value="FERROUS IRON TRANSPORT PROTEIN B"/>
    <property type="match status" value="1"/>
</dbReference>
<feature type="transmembrane region" description="Helical" evidence="16">
    <location>
        <begin position="386"/>
        <end position="410"/>
    </location>
</feature>